<keyword evidence="3" id="KW-1185">Reference proteome</keyword>
<evidence type="ECO:0000256" key="1">
    <source>
        <dbReference type="SAM" id="Coils"/>
    </source>
</evidence>
<dbReference type="EMBL" id="MSFK01000002">
    <property type="protein sequence ID" value="PWY96028.1"/>
    <property type="molecule type" value="Genomic_DNA"/>
</dbReference>
<dbReference type="AlphaFoldDB" id="A0A317XFV2"/>
<protein>
    <submittedName>
        <fullName evidence="2">Uncharacterized protein</fullName>
    </submittedName>
</protein>
<keyword evidence="1" id="KW-0175">Coiled coil</keyword>
<name>A0A317XFV2_9EURO</name>
<dbReference type="Proteomes" id="UP000246702">
    <property type="component" value="Unassembled WGS sequence"/>
</dbReference>
<dbReference type="STRING" id="1450535.A0A317XFV2"/>
<gene>
    <name evidence="2" type="ORF">BO94DRAFT_542106</name>
</gene>
<accession>A0A317XFV2</accession>
<evidence type="ECO:0000313" key="2">
    <source>
        <dbReference type="EMBL" id="PWY96028.1"/>
    </source>
</evidence>
<dbReference type="OrthoDB" id="5428321at2759"/>
<dbReference type="RefSeq" id="XP_025472789.1">
    <property type="nucleotide sequence ID" value="XM_025613075.1"/>
</dbReference>
<reference evidence="2 3" key="1">
    <citation type="submission" date="2016-12" db="EMBL/GenBank/DDBJ databases">
        <title>The genomes of Aspergillus section Nigri reveals drivers in fungal speciation.</title>
        <authorList>
            <consortium name="DOE Joint Genome Institute"/>
            <person name="Vesth T.C."/>
            <person name="Nybo J."/>
            <person name="Theobald S."/>
            <person name="Brandl J."/>
            <person name="Frisvad J.C."/>
            <person name="Nielsen K.F."/>
            <person name="Lyhne E.K."/>
            <person name="Kogle M.E."/>
            <person name="Kuo A."/>
            <person name="Riley R."/>
            <person name="Clum A."/>
            <person name="Nolan M."/>
            <person name="Lipzen A."/>
            <person name="Salamov A."/>
            <person name="Henrissat B."/>
            <person name="Wiebenga A."/>
            <person name="De Vries R.P."/>
            <person name="Grigoriev I.V."/>
            <person name="Mortensen U.H."/>
            <person name="Andersen M.R."/>
            <person name="Baker S.E."/>
        </authorList>
    </citation>
    <scope>NUCLEOTIDE SEQUENCE [LARGE SCALE GENOMIC DNA]</scope>
    <source>
        <strain evidence="2 3">CBS 115572</strain>
    </source>
</reference>
<sequence>MEERLSRLSNEKRARWRTKCREHLSKHIWEALQITINPSEVRLITSEPQAQYMWKIDDDSLQPLFNKHLSKHSVGAYMQLCQEVGKSFYAVRPEIINKDDIQPSPSDRLQILQQNNADLTQELEDIKKQVASLQDDKRIAEEKILTHESSITEAQVTIHLLQQDVQQWMAAAEYYQFSCIRCSEALKETILSLQELDSGMILPRSTGGLQ</sequence>
<evidence type="ECO:0000313" key="3">
    <source>
        <dbReference type="Proteomes" id="UP000246702"/>
    </source>
</evidence>
<proteinExistence type="predicted"/>
<feature type="coiled-coil region" evidence="1">
    <location>
        <begin position="109"/>
        <end position="143"/>
    </location>
</feature>
<organism evidence="2 3">
    <name type="scientific">Aspergillus sclerotioniger CBS 115572</name>
    <dbReference type="NCBI Taxonomy" id="1450535"/>
    <lineage>
        <taxon>Eukaryota</taxon>
        <taxon>Fungi</taxon>
        <taxon>Dikarya</taxon>
        <taxon>Ascomycota</taxon>
        <taxon>Pezizomycotina</taxon>
        <taxon>Eurotiomycetes</taxon>
        <taxon>Eurotiomycetidae</taxon>
        <taxon>Eurotiales</taxon>
        <taxon>Aspergillaceae</taxon>
        <taxon>Aspergillus</taxon>
        <taxon>Aspergillus subgen. Circumdati</taxon>
    </lineage>
</organism>
<comment type="caution">
    <text evidence="2">The sequence shown here is derived from an EMBL/GenBank/DDBJ whole genome shotgun (WGS) entry which is preliminary data.</text>
</comment>
<dbReference type="SUPFAM" id="SSF57997">
    <property type="entry name" value="Tropomyosin"/>
    <property type="match status" value="1"/>
</dbReference>
<dbReference type="GeneID" id="37115218"/>